<sequence>MVQPTTGFIVQSSLVFPSRLSSSESNSPLVQAFLSPQDDPPAPLIVDGISRGGSSTPGQIISTMFSFVCGKNVNLFWIATSCLAVWFLFWHTPIFWKQRQVIQIRDALLAVHIVGAGTIYMACVHNCLVTPSLSSTAKFSHTWIGRLGLVSGVVSFVLGAYLAWSRLTSDPTTVGGTTLGFAIPITIGGLLQILSEVKGFRAIREYKRIRQQLEATTSLTDMKELEEKKYAAICTHIGWMVSLFVMACSVPAGMRLASTIAGREDGVLATVLIFSIIFVLSAIATRYVEHMMPKSPKGQDDEYMGLGQPTPPPPYGAVSDS</sequence>
<feature type="transmembrane region" description="Helical" evidence="2">
    <location>
        <begin position="266"/>
        <end position="288"/>
    </location>
</feature>
<comment type="caution">
    <text evidence="3">The sequence shown here is derived from an EMBL/GenBank/DDBJ whole genome shotgun (WGS) entry which is preliminary data.</text>
</comment>
<keyword evidence="2" id="KW-0812">Transmembrane</keyword>
<protein>
    <submittedName>
        <fullName evidence="3">Uncharacterized protein</fullName>
    </submittedName>
</protein>
<name>A0A9N8H8Z2_9STRA</name>
<dbReference type="Proteomes" id="UP001153069">
    <property type="component" value="Unassembled WGS sequence"/>
</dbReference>
<organism evidence="3 4">
    <name type="scientific">Seminavis robusta</name>
    <dbReference type="NCBI Taxonomy" id="568900"/>
    <lineage>
        <taxon>Eukaryota</taxon>
        <taxon>Sar</taxon>
        <taxon>Stramenopiles</taxon>
        <taxon>Ochrophyta</taxon>
        <taxon>Bacillariophyta</taxon>
        <taxon>Bacillariophyceae</taxon>
        <taxon>Bacillariophycidae</taxon>
        <taxon>Naviculales</taxon>
        <taxon>Naviculaceae</taxon>
        <taxon>Seminavis</taxon>
    </lineage>
</organism>
<feature type="transmembrane region" description="Helical" evidence="2">
    <location>
        <begin position="230"/>
        <end position="254"/>
    </location>
</feature>
<proteinExistence type="predicted"/>
<dbReference type="EMBL" id="CAICTM010000102">
    <property type="protein sequence ID" value="CAB9501238.1"/>
    <property type="molecule type" value="Genomic_DNA"/>
</dbReference>
<feature type="region of interest" description="Disordered" evidence="1">
    <location>
        <begin position="296"/>
        <end position="321"/>
    </location>
</feature>
<keyword evidence="2" id="KW-1133">Transmembrane helix</keyword>
<reference evidence="3" key="1">
    <citation type="submission" date="2020-06" db="EMBL/GenBank/DDBJ databases">
        <authorList>
            <consortium name="Plant Systems Biology data submission"/>
        </authorList>
    </citation>
    <scope>NUCLEOTIDE SEQUENCE</scope>
    <source>
        <strain evidence="3">D6</strain>
    </source>
</reference>
<evidence type="ECO:0000313" key="3">
    <source>
        <dbReference type="EMBL" id="CAB9501238.1"/>
    </source>
</evidence>
<feature type="transmembrane region" description="Helical" evidence="2">
    <location>
        <begin position="108"/>
        <end position="131"/>
    </location>
</feature>
<accession>A0A9N8H8Z2</accession>
<dbReference type="AlphaFoldDB" id="A0A9N8H8Z2"/>
<evidence type="ECO:0000313" key="4">
    <source>
        <dbReference type="Proteomes" id="UP001153069"/>
    </source>
</evidence>
<keyword evidence="4" id="KW-1185">Reference proteome</keyword>
<dbReference type="OrthoDB" id="66180at2759"/>
<keyword evidence="2" id="KW-0472">Membrane</keyword>
<evidence type="ECO:0000256" key="1">
    <source>
        <dbReference type="SAM" id="MobiDB-lite"/>
    </source>
</evidence>
<feature type="transmembrane region" description="Helical" evidence="2">
    <location>
        <begin position="75"/>
        <end position="96"/>
    </location>
</feature>
<feature type="transmembrane region" description="Helical" evidence="2">
    <location>
        <begin position="176"/>
        <end position="194"/>
    </location>
</feature>
<evidence type="ECO:0000256" key="2">
    <source>
        <dbReference type="SAM" id="Phobius"/>
    </source>
</evidence>
<gene>
    <name evidence="3" type="ORF">SEMRO_103_G052420.1</name>
</gene>
<feature type="transmembrane region" description="Helical" evidence="2">
    <location>
        <begin position="143"/>
        <end position="164"/>
    </location>
</feature>